<accession>A0AAN7P3H0</accession>
<name>A0AAN7P3H0_9COLE</name>
<feature type="coiled-coil region" evidence="1">
    <location>
        <begin position="117"/>
        <end position="144"/>
    </location>
</feature>
<dbReference type="EMBL" id="JARPUR010000005">
    <property type="protein sequence ID" value="KAK4875757.1"/>
    <property type="molecule type" value="Genomic_DNA"/>
</dbReference>
<keyword evidence="1" id="KW-0175">Coiled coil</keyword>
<reference evidence="3" key="1">
    <citation type="submission" date="2023-01" db="EMBL/GenBank/DDBJ databases">
        <title>Key to firefly adult light organ development and bioluminescence: homeobox transcription factors regulate luciferase expression and transportation to peroxisome.</title>
        <authorList>
            <person name="Fu X."/>
        </authorList>
    </citation>
    <scope>NUCLEOTIDE SEQUENCE [LARGE SCALE GENOMIC DNA]</scope>
</reference>
<keyword evidence="3" id="KW-1185">Reference proteome</keyword>
<protein>
    <submittedName>
        <fullName evidence="2">Uncharacterized protein</fullName>
    </submittedName>
</protein>
<dbReference type="AlphaFoldDB" id="A0AAN7P3H0"/>
<dbReference type="Proteomes" id="UP001353858">
    <property type="component" value="Unassembled WGS sequence"/>
</dbReference>
<evidence type="ECO:0000256" key="1">
    <source>
        <dbReference type="SAM" id="Coils"/>
    </source>
</evidence>
<sequence length="172" mass="19686">MHLNSRGEKKHTNKNALSQKVIIPKGMINSDETTVIEIPARLHKQPIVVAKHKNTDPGRNLLCSTFKTQNRPSSIPTNIKLPSYISIDSQMNTNPKSKVEFDIQNNQLHACSLKNLNMTEEKERSELQKNLEAFQKARRKLLEHTTKLATQDPIHKLVKNTYNHNAGKQFRT</sequence>
<evidence type="ECO:0000313" key="2">
    <source>
        <dbReference type="EMBL" id="KAK4875757.1"/>
    </source>
</evidence>
<organism evidence="2 3">
    <name type="scientific">Aquatica leii</name>
    <dbReference type="NCBI Taxonomy" id="1421715"/>
    <lineage>
        <taxon>Eukaryota</taxon>
        <taxon>Metazoa</taxon>
        <taxon>Ecdysozoa</taxon>
        <taxon>Arthropoda</taxon>
        <taxon>Hexapoda</taxon>
        <taxon>Insecta</taxon>
        <taxon>Pterygota</taxon>
        <taxon>Neoptera</taxon>
        <taxon>Endopterygota</taxon>
        <taxon>Coleoptera</taxon>
        <taxon>Polyphaga</taxon>
        <taxon>Elateriformia</taxon>
        <taxon>Elateroidea</taxon>
        <taxon>Lampyridae</taxon>
        <taxon>Luciolinae</taxon>
        <taxon>Aquatica</taxon>
    </lineage>
</organism>
<comment type="caution">
    <text evidence="2">The sequence shown here is derived from an EMBL/GenBank/DDBJ whole genome shotgun (WGS) entry which is preliminary data.</text>
</comment>
<gene>
    <name evidence="2" type="ORF">RN001_012179</name>
</gene>
<evidence type="ECO:0000313" key="3">
    <source>
        <dbReference type="Proteomes" id="UP001353858"/>
    </source>
</evidence>
<proteinExistence type="predicted"/>